<sequence length="125" mass="13652">MPSIEAAVLARAEAIASALLAERNRCEGVMAAEIAAEHVRCGRDKECAILAERQRCTEKAKFWLQKEIERKACPDGWKLVPIEPTPEMIEAGRIARMNVAGGYDGPSGWEAMLDSAPQPGDKESE</sequence>
<name>A0ABT4KBU3_9HYPH</name>
<dbReference type="EMBL" id="JAPVOI010000004">
    <property type="protein sequence ID" value="MCZ4089308.1"/>
    <property type="molecule type" value="Genomic_DNA"/>
</dbReference>
<reference evidence="1" key="1">
    <citation type="submission" date="2022-10" db="EMBL/GenBank/DDBJ databases">
        <title>Whole genome sequencing of three plant growth promoting bacteria isolated from Vachellia tortilis subsp. raddiana in Morocco.</title>
        <authorList>
            <person name="Hnini M."/>
            <person name="Zouagui R."/>
            <person name="Zouagui H."/>
            <person name="Chemao Elfihri M.-W."/>
            <person name="Ibrahimi A."/>
            <person name="Sbabou L."/>
            <person name="Aurag J."/>
        </authorList>
    </citation>
    <scope>NUCLEOTIDE SEQUENCE</scope>
    <source>
        <strain evidence="1">LMR678</strain>
    </source>
</reference>
<gene>
    <name evidence="1" type="ORF">O3W52_04305</name>
    <name evidence="2" type="ORF">O3W52_04655</name>
</gene>
<keyword evidence="3" id="KW-1185">Reference proteome</keyword>
<organism evidence="1 3">
    <name type="scientific">Sinorhizobium psoraleae</name>
    <dbReference type="NCBI Taxonomy" id="520838"/>
    <lineage>
        <taxon>Bacteria</taxon>
        <taxon>Pseudomonadati</taxon>
        <taxon>Pseudomonadota</taxon>
        <taxon>Alphaproteobacteria</taxon>
        <taxon>Hyphomicrobiales</taxon>
        <taxon>Rhizobiaceae</taxon>
        <taxon>Sinorhizobium/Ensifer group</taxon>
        <taxon>Sinorhizobium</taxon>
    </lineage>
</organism>
<dbReference type="EMBL" id="JAPVOI010000004">
    <property type="protein sequence ID" value="MCZ4089374.1"/>
    <property type="molecule type" value="Genomic_DNA"/>
</dbReference>
<evidence type="ECO:0000313" key="2">
    <source>
        <dbReference type="EMBL" id="MCZ4089374.1"/>
    </source>
</evidence>
<evidence type="ECO:0000313" key="3">
    <source>
        <dbReference type="Proteomes" id="UP001079430"/>
    </source>
</evidence>
<proteinExistence type="predicted"/>
<evidence type="ECO:0000313" key="1">
    <source>
        <dbReference type="EMBL" id="MCZ4089308.1"/>
    </source>
</evidence>
<comment type="caution">
    <text evidence="1">The sequence shown here is derived from an EMBL/GenBank/DDBJ whole genome shotgun (WGS) entry which is preliminary data.</text>
</comment>
<dbReference type="Proteomes" id="UP001079430">
    <property type="component" value="Unassembled WGS sequence"/>
</dbReference>
<dbReference type="RefSeq" id="WP_269275855.1">
    <property type="nucleotide sequence ID" value="NZ_JAPVOI010000004.1"/>
</dbReference>
<accession>A0ABT4KBU3</accession>
<protein>
    <submittedName>
        <fullName evidence="1">Uncharacterized protein</fullName>
    </submittedName>
</protein>